<organism evidence="10 11">
    <name type="scientific">Kibdelosporangium aridum</name>
    <dbReference type="NCBI Taxonomy" id="2030"/>
    <lineage>
        <taxon>Bacteria</taxon>
        <taxon>Bacillati</taxon>
        <taxon>Actinomycetota</taxon>
        <taxon>Actinomycetes</taxon>
        <taxon>Pseudonocardiales</taxon>
        <taxon>Pseudonocardiaceae</taxon>
        <taxon>Kibdelosporangium</taxon>
    </lineage>
</organism>
<feature type="domain" description="Signal transduction histidine kinase subgroup 3 dimerisation and phosphoacceptor" evidence="9">
    <location>
        <begin position="33"/>
        <end position="99"/>
    </location>
</feature>
<sequence length="223" mass="22971">MRRLETNQSWLRKLERRGRSGNPAAALEAHATELRRIERNLHDGAQNRLVGVVVLTAAAKETLERDPTNAAAILDRVQTAAEDALADLRMLIRSILPPVLESHGLDGTIAALAAACPVPCRTDVVVPGRLPAALESTAYFAVAEALTNVANHSAATESTVDISVAGGVLSLQVFDNGRGGAVESAGSGIAGISSRVAAQDGTLSVSSPLGGPTLLSAELPCGS</sequence>
<evidence type="ECO:0000256" key="4">
    <source>
        <dbReference type="ARBA" id="ARBA00022679"/>
    </source>
</evidence>
<dbReference type="InterPro" id="IPR036890">
    <property type="entry name" value="HATPase_C_sf"/>
</dbReference>
<name>A0A428Y2Z3_KIBAR</name>
<protein>
    <recommendedName>
        <fullName evidence="2">histidine kinase</fullName>
        <ecNumber evidence="2">2.7.13.3</ecNumber>
    </recommendedName>
</protein>
<dbReference type="RefSeq" id="WP_125728624.1">
    <property type="nucleotide sequence ID" value="NZ_QHKI01000110.1"/>
</dbReference>
<dbReference type="GO" id="GO:0000155">
    <property type="term" value="F:phosphorelay sensor kinase activity"/>
    <property type="evidence" value="ECO:0007669"/>
    <property type="project" value="InterPro"/>
</dbReference>
<dbReference type="GO" id="GO:0005524">
    <property type="term" value="F:ATP binding"/>
    <property type="evidence" value="ECO:0007669"/>
    <property type="project" value="UniProtKB-KW"/>
</dbReference>
<proteinExistence type="predicted"/>
<keyword evidence="3" id="KW-0597">Phosphoprotein</keyword>
<dbReference type="SUPFAM" id="SSF55874">
    <property type="entry name" value="ATPase domain of HSP90 chaperone/DNA topoisomerase II/histidine kinase"/>
    <property type="match status" value="1"/>
</dbReference>
<evidence type="ECO:0000256" key="1">
    <source>
        <dbReference type="ARBA" id="ARBA00000085"/>
    </source>
</evidence>
<dbReference type="Proteomes" id="UP000287547">
    <property type="component" value="Unassembled WGS sequence"/>
</dbReference>
<dbReference type="PANTHER" id="PTHR24421">
    <property type="entry name" value="NITRATE/NITRITE SENSOR PROTEIN NARX-RELATED"/>
    <property type="match status" value="1"/>
</dbReference>
<accession>A0A428Y2Z3</accession>
<evidence type="ECO:0000256" key="7">
    <source>
        <dbReference type="ARBA" id="ARBA00022840"/>
    </source>
</evidence>
<dbReference type="PANTHER" id="PTHR24421:SF10">
    <property type="entry name" value="NITRATE_NITRITE SENSOR PROTEIN NARQ"/>
    <property type="match status" value="1"/>
</dbReference>
<evidence type="ECO:0000256" key="3">
    <source>
        <dbReference type="ARBA" id="ARBA00022553"/>
    </source>
</evidence>
<keyword evidence="6" id="KW-0418">Kinase</keyword>
<evidence type="ECO:0000256" key="6">
    <source>
        <dbReference type="ARBA" id="ARBA00022777"/>
    </source>
</evidence>
<evidence type="ECO:0000313" key="11">
    <source>
        <dbReference type="Proteomes" id="UP000287547"/>
    </source>
</evidence>
<reference evidence="10 11" key="1">
    <citation type="submission" date="2018-05" db="EMBL/GenBank/DDBJ databases">
        <title>Evolution of GPA BGCs.</title>
        <authorList>
            <person name="Waglechner N."/>
            <person name="Wright G.D."/>
        </authorList>
    </citation>
    <scope>NUCLEOTIDE SEQUENCE [LARGE SCALE GENOMIC DNA]</scope>
    <source>
        <strain evidence="10 11">A82846</strain>
    </source>
</reference>
<dbReference type="OrthoDB" id="5241729at2"/>
<evidence type="ECO:0000256" key="2">
    <source>
        <dbReference type="ARBA" id="ARBA00012438"/>
    </source>
</evidence>
<dbReference type="EMBL" id="QHKI01000110">
    <property type="protein sequence ID" value="RSM61950.1"/>
    <property type="molecule type" value="Genomic_DNA"/>
</dbReference>
<keyword evidence="5" id="KW-0547">Nucleotide-binding</keyword>
<dbReference type="Pfam" id="PF07730">
    <property type="entry name" value="HisKA_3"/>
    <property type="match status" value="1"/>
</dbReference>
<dbReference type="GO" id="GO:0016020">
    <property type="term" value="C:membrane"/>
    <property type="evidence" value="ECO:0007669"/>
    <property type="project" value="InterPro"/>
</dbReference>
<keyword evidence="4" id="KW-0808">Transferase</keyword>
<dbReference type="CDD" id="cd16917">
    <property type="entry name" value="HATPase_UhpB-NarQ-NarX-like"/>
    <property type="match status" value="1"/>
</dbReference>
<evidence type="ECO:0000256" key="5">
    <source>
        <dbReference type="ARBA" id="ARBA00022741"/>
    </source>
</evidence>
<dbReference type="AlphaFoldDB" id="A0A428Y2Z3"/>
<gene>
    <name evidence="10" type="ORF">DMH04_53370</name>
</gene>
<dbReference type="GO" id="GO:0046983">
    <property type="term" value="F:protein dimerization activity"/>
    <property type="evidence" value="ECO:0007669"/>
    <property type="project" value="InterPro"/>
</dbReference>
<dbReference type="EC" id="2.7.13.3" evidence="2"/>
<comment type="caution">
    <text evidence="10">The sequence shown here is derived from an EMBL/GenBank/DDBJ whole genome shotgun (WGS) entry which is preliminary data.</text>
</comment>
<dbReference type="InterPro" id="IPR011712">
    <property type="entry name" value="Sig_transdc_His_kin_sub3_dim/P"/>
</dbReference>
<dbReference type="Gene3D" id="3.30.565.10">
    <property type="entry name" value="Histidine kinase-like ATPase, C-terminal domain"/>
    <property type="match status" value="1"/>
</dbReference>
<evidence type="ECO:0000313" key="10">
    <source>
        <dbReference type="EMBL" id="RSM61950.1"/>
    </source>
</evidence>
<keyword evidence="8" id="KW-0902">Two-component regulatory system</keyword>
<evidence type="ECO:0000256" key="8">
    <source>
        <dbReference type="ARBA" id="ARBA00023012"/>
    </source>
</evidence>
<dbReference type="InterPro" id="IPR050482">
    <property type="entry name" value="Sensor_HK_TwoCompSys"/>
</dbReference>
<dbReference type="Gene3D" id="1.20.5.1930">
    <property type="match status" value="1"/>
</dbReference>
<keyword evidence="7" id="KW-0067">ATP-binding</keyword>
<evidence type="ECO:0000259" key="9">
    <source>
        <dbReference type="Pfam" id="PF07730"/>
    </source>
</evidence>
<comment type="catalytic activity">
    <reaction evidence="1">
        <text>ATP + protein L-histidine = ADP + protein N-phospho-L-histidine.</text>
        <dbReference type="EC" id="2.7.13.3"/>
    </reaction>
</comment>